<dbReference type="EMBL" id="CP138899">
    <property type="protein sequence ID" value="WPK27307.1"/>
    <property type="molecule type" value="Genomic_DNA"/>
</dbReference>
<dbReference type="InterPro" id="IPR023214">
    <property type="entry name" value="HAD_sf"/>
</dbReference>
<protein>
    <submittedName>
        <fullName evidence="1">Uncharacterized protein</fullName>
    </submittedName>
</protein>
<name>A0AAX4HGC2_9ASCO</name>
<dbReference type="SUPFAM" id="SSF56784">
    <property type="entry name" value="HAD-like"/>
    <property type="match status" value="1"/>
</dbReference>
<dbReference type="InterPro" id="IPR041492">
    <property type="entry name" value="HAD_2"/>
</dbReference>
<reference evidence="1 2" key="1">
    <citation type="submission" date="2023-10" db="EMBL/GenBank/DDBJ databases">
        <title>Draft Genome Sequence of Candida saopaulonensis from a very Premature Infant with Sepsis.</title>
        <authorList>
            <person name="Ning Y."/>
            <person name="Dai R."/>
            <person name="Xiao M."/>
            <person name="Xu Y."/>
            <person name="Yan Q."/>
            <person name="Zhang L."/>
        </authorList>
    </citation>
    <scope>NUCLEOTIDE SEQUENCE [LARGE SCALE GENOMIC DNA]</scope>
    <source>
        <strain evidence="1 2">19XY460</strain>
    </source>
</reference>
<evidence type="ECO:0000313" key="1">
    <source>
        <dbReference type="EMBL" id="WPK27307.1"/>
    </source>
</evidence>
<dbReference type="PANTHER" id="PTHR18901">
    <property type="entry name" value="2-DEOXYGLUCOSE-6-PHOSPHATE PHOSPHATASE 2"/>
    <property type="match status" value="1"/>
</dbReference>
<proteinExistence type="predicted"/>
<dbReference type="PANTHER" id="PTHR18901:SF38">
    <property type="entry name" value="PSEUDOURIDINE-5'-PHOSPHATASE"/>
    <property type="match status" value="1"/>
</dbReference>
<keyword evidence="2" id="KW-1185">Reference proteome</keyword>
<accession>A0AAX4HGC2</accession>
<dbReference type="AlphaFoldDB" id="A0AAX4HGC2"/>
<dbReference type="GeneID" id="88175748"/>
<dbReference type="GO" id="GO:0016791">
    <property type="term" value="F:phosphatase activity"/>
    <property type="evidence" value="ECO:0007669"/>
    <property type="project" value="TreeGrafter"/>
</dbReference>
<dbReference type="Gene3D" id="3.40.50.1000">
    <property type="entry name" value="HAD superfamily/HAD-like"/>
    <property type="match status" value="1"/>
</dbReference>
<gene>
    <name evidence="1" type="ORF">PUMCH_004688</name>
</gene>
<dbReference type="FunFam" id="1.10.150.240:FF:000001">
    <property type="entry name" value="Haloacid dehalogenase-like hydrolase domain"/>
    <property type="match status" value="1"/>
</dbReference>
<dbReference type="RefSeq" id="XP_062879685.1">
    <property type="nucleotide sequence ID" value="XM_063023615.1"/>
</dbReference>
<dbReference type="Proteomes" id="UP001338582">
    <property type="component" value="Chromosome 6"/>
</dbReference>
<evidence type="ECO:0000313" key="2">
    <source>
        <dbReference type="Proteomes" id="UP001338582"/>
    </source>
</evidence>
<dbReference type="Gene3D" id="1.10.150.240">
    <property type="entry name" value="Putative phosphatase, domain 2"/>
    <property type="match status" value="1"/>
</dbReference>
<organism evidence="1 2">
    <name type="scientific">Australozyma saopauloensis</name>
    <dbReference type="NCBI Taxonomy" id="291208"/>
    <lineage>
        <taxon>Eukaryota</taxon>
        <taxon>Fungi</taxon>
        <taxon>Dikarya</taxon>
        <taxon>Ascomycota</taxon>
        <taxon>Saccharomycotina</taxon>
        <taxon>Pichiomycetes</taxon>
        <taxon>Metschnikowiaceae</taxon>
        <taxon>Australozyma</taxon>
    </lineage>
</organism>
<dbReference type="KEGG" id="asau:88175748"/>
<dbReference type="InterPro" id="IPR036412">
    <property type="entry name" value="HAD-like_sf"/>
</dbReference>
<dbReference type="InterPro" id="IPR023198">
    <property type="entry name" value="PGP-like_dom2"/>
</dbReference>
<sequence length="229" mass="25444">MDGTLLNTEDIYTEATTQVLSRYGLGKLTWDIKLDLQGRPGHEATKRLLAHYKLDVSPEEFSAQTTEVQNKLWNSAQFLDGALELLQALKLRNVPMALGTSSARDKYFQKTALHREAFEMFGTHVVTGDDPRIPPGRGKPEADIWLVCLQSLNEERVAEGLEPIAIEECLIFEDGIPGVILGKNANGHVIWIPHPEAVVALDGKELEILPEKGELLASLRDFDAEKYGL</sequence>
<dbReference type="Pfam" id="PF13419">
    <property type="entry name" value="HAD_2"/>
    <property type="match status" value="1"/>
</dbReference>